<protein>
    <submittedName>
        <fullName evidence="3">Uncharacterized protein</fullName>
    </submittedName>
</protein>
<evidence type="ECO:0000313" key="3">
    <source>
        <dbReference type="EMBL" id="VUZ47539.1"/>
    </source>
</evidence>
<organism evidence="3 4">
    <name type="scientific">Hymenolepis diminuta</name>
    <name type="common">Rat tapeworm</name>
    <dbReference type="NCBI Taxonomy" id="6216"/>
    <lineage>
        <taxon>Eukaryota</taxon>
        <taxon>Metazoa</taxon>
        <taxon>Spiralia</taxon>
        <taxon>Lophotrochozoa</taxon>
        <taxon>Platyhelminthes</taxon>
        <taxon>Cestoda</taxon>
        <taxon>Eucestoda</taxon>
        <taxon>Cyclophyllidea</taxon>
        <taxon>Hymenolepididae</taxon>
        <taxon>Hymenolepis</taxon>
    </lineage>
</organism>
<dbReference type="Proteomes" id="UP000321570">
    <property type="component" value="Unassembled WGS sequence"/>
</dbReference>
<feature type="non-terminal residue" evidence="3">
    <location>
        <position position="1"/>
    </location>
</feature>
<accession>A0A564YKQ8</accession>
<evidence type="ECO:0000256" key="1">
    <source>
        <dbReference type="SAM" id="MobiDB-lite"/>
    </source>
</evidence>
<evidence type="ECO:0000313" key="4">
    <source>
        <dbReference type="Proteomes" id="UP000321570"/>
    </source>
</evidence>
<name>A0A564YKQ8_HYMDI</name>
<evidence type="ECO:0000256" key="2">
    <source>
        <dbReference type="SAM" id="Phobius"/>
    </source>
</evidence>
<keyword evidence="2" id="KW-0812">Transmembrane</keyword>
<dbReference type="AlphaFoldDB" id="A0A564YKQ8"/>
<keyword evidence="2" id="KW-0472">Membrane</keyword>
<proteinExistence type="predicted"/>
<dbReference type="EMBL" id="CABIJS010000244">
    <property type="protein sequence ID" value="VUZ47539.1"/>
    <property type="molecule type" value="Genomic_DNA"/>
</dbReference>
<feature type="transmembrane region" description="Helical" evidence="2">
    <location>
        <begin position="36"/>
        <end position="58"/>
    </location>
</feature>
<keyword evidence="4" id="KW-1185">Reference proteome</keyword>
<reference evidence="3 4" key="1">
    <citation type="submission" date="2019-07" db="EMBL/GenBank/DDBJ databases">
        <authorList>
            <person name="Jastrzebski P J."/>
            <person name="Paukszto L."/>
            <person name="Jastrzebski P J."/>
        </authorList>
    </citation>
    <scope>NUCLEOTIDE SEQUENCE [LARGE SCALE GENOMIC DNA]</scope>
    <source>
        <strain evidence="3 4">WMS-il1</strain>
    </source>
</reference>
<sequence>HACQVPAPTPPTHPLSSSPRSPPLLSFTRLNPRCAFLEYIFGLINSWCSALQLFLAFIQTATNW</sequence>
<keyword evidence="2" id="KW-1133">Transmembrane helix</keyword>
<feature type="region of interest" description="Disordered" evidence="1">
    <location>
        <begin position="1"/>
        <end position="21"/>
    </location>
</feature>
<gene>
    <name evidence="3" type="ORF">WMSIL1_LOCUS7133</name>
</gene>